<organism evidence="5 6">
    <name type="scientific">Portibacter lacus</name>
    <dbReference type="NCBI Taxonomy" id="1099794"/>
    <lineage>
        <taxon>Bacteria</taxon>
        <taxon>Pseudomonadati</taxon>
        <taxon>Bacteroidota</taxon>
        <taxon>Saprospiria</taxon>
        <taxon>Saprospirales</taxon>
        <taxon>Haliscomenobacteraceae</taxon>
        <taxon>Portibacter</taxon>
    </lineage>
</organism>
<dbReference type="Proteomes" id="UP001156666">
    <property type="component" value="Unassembled WGS sequence"/>
</dbReference>
<evidence type="ECO:0000313" key="6">
    <source>
        <dbReference type="Proteomes" id="UP001156666"/>
    </source>
</evidence>
<dbReference type="RefSeq" id="WP_235292399.1">
    <property type="nucleotide sequence ID" value="NZ_BSOH01000001.1"/>
</dbReference>
<evidence type="ECO:0000256" key="2">
    <source>
        <dbReference type="ARBA" id="ARBA00023315"/>
    </source>
</evidence>
<dbReference type="InterPro" id="IPR000182">
    <property type="entry name" value="GNAT_dom"/>
</dbReference>
<evidence type="ECO:0000313" key="5">
    <source>
        <dbReference type="EMBL" id="GLR15507.1"/>
    </source>
</evidence>
<dbReference type="CDD" id="cd04301">
    <property type="entry name" value="NAT_SF"/>
    <property type="match status" value="1"/>
</dbReference>
<comment type="caution">
    <text evidence="5">The sequence shown here is derived from an EMBL/GenBank/DDBJ whole genome shotgun (WGS) entry which is preliminary data.</text>
</comment>
<feature type="domain" description="N-acetyltransferase" evidence="4">
    <location>
        <begin position="32"/>
        <end position="181"/>
    </location>
</feature>
<protein>
    <submittedName>
        <fullName evidence="5">N-acetyltransferase</fullName>
    </submittedName>
</protein>
<reference evidence="5" key="2">
    <citation type="submission" date="2023-01" db="EMBL/GenBank/DDBJ databases">
        <title>Draft genome sequence of Portibacter lacus strain NBRC 108769.</title>
        <authorList>
            <person name="Sun Q."/>
            <person name="Mori K."/>
        </authorList>
    </citation>
    <scope>NUCLEOTIDE SEQUENCE</scope>
    <source>
        <strain evidence="5">NBRC 108769</strain>
    </source>
</reference>
<dbReference type="Pfam" id="PF13302">
    <property type="entry name" value="Acetyltransf_3"/>
    <property type="match status" value="1"/>
</dbReference>
<dbReference type="InterPro" id="IPR016181">
    <property type="entry name" value="Acyl_CoA_acyltransferase"/>
</dbReference>
<evidence type="ECO:0000256" key="1">
    <source>
        <dbReference type="ARBA" id="ARBA00022679"/>
    </source>
</evidence>
<keyword evidence="2" id="KW-0012">Acyltransferase</keyword>
<proteinExistence type="inferred from homology"/>
<dbReference type="InterPro" id="IPR051531">
    <property type="entry name" value="N-acetyltransferase"/>
</dbReference>
<comment type="similarity">
    <text evidence="3">Belongs to the acetyltransferase family. RimJ subfamily.</text>
</comment>
<reference evidence="5" key="1">
    <citation type="journal article" date="2014" name="Int. J. Syst. Evol. Microbiol.">
        <title>Complete genome sequence of Corynebacterium casei LMG S-19264T (=DSM 44701T), isolated from a smear-ripened cheese.</title>
        <authorList>
            <consortium name="US DOE Joint Genome Institute (JGI-PGF)"/>
            <person name="Walter F."/>
            <person name="Albersmeier A."/>
            <person name="Kalinowski J."/>
            <person name="Ruckert C."/>
        </authorList>
    </citation>
    <scope>NUCLEOTIDE SEQUENCE</scope>
    <source>
        <strain evidence="5">NBRC 108769</strain>
    </source>
</reference>
<dbReference type="AlphaFoldDB" id="A0AA37WD48"/>
<dbReference type="PANTHER" id="PTHR43792:SF8">
    <property type="entry name" value="[RIBOSOMAL PROTEIN US5]-ALANINE N-ACETYLTRANSFERASE"/>
    <property type="match status" value="1"/>
</dbReference>
<dbReference type="PANTHER" id="PTHR43792">
    <property type="entry name" value="GNAT FAMILY, PUTATIVE (AFU_ORTHOLOGUE AFUA_3G00765)-RELATED-RELATED"/>
    <property type="match status" value="1"/>
</dbReference>
<keyword evidence="1" id="KW-0808">Transferase</keyword>
<dbReference type="Gene3D" id="3.40.630.30">
    <property type="match status" value="1"/>
</dbReference>
<evidence type="ECO:0000256" key="3">
    <source>
        <dbReference type="ARBA" id="ARBA00038502"/>
    </source>
</evidence>
<dbReference type="SUPFAM" id="SSF55729">
    <property type="entry name" value="Acyl-CoA N-acyltransferases (Nat)"/>
    <property type="match status" value="1"/>
</dbReference>
<dbReference type="GO" id="GO:0016747">
    <property type="term" value="F:acyltransferase activity, transferring groups other than amino-acyl groups"/>
    <property type="evidence" value="ECO:0007669"/>
    <property type="project" value="InterPro"/>
</dbReference>
<accession>A0AA37WD48</accession>
<name>A0AA37WD48_9BACT</name>
<sequence>MSDLLSANFEISDELSLTEIRFSDKDSIVKHINDPEIYKNTLHIPYPYFEKDAEEFISICRRFEELFSHVDQFALRLNGEMIGAIGFLYSSGESSHKAEIGYWISPFHRRKGIITKAINKILEIGFGEKGLFRIEANVFSDNIASKKVLEKVGFENEGLRKSAFIKGDKLVDAYHFAILKS</sequence>
<evidence type="ECO:0000259" key="4">
    <source>
        <dbReference type="PROSITE" id="PS51186"/>
    </source>
</evidence>
<gene>
    <name evidence="5" type="ORF">GCM10007940_01220</name>
</gene>
<dbReference type="PROSITE" id="PS51186">
    <property type="entry name" value="GNAT"/>
    <property type="match status" value="1"/>
</dbReference>
<dbReference type="EMBL" id="BSOH01000001">
    <property type="protein sequence ID" value="GLR15507.1"/>
    <property type="molecule type" value="Genomic_DNA"/>
</dbReference>
<keyword evidence="6" id="KW-1185">Reference proteome</keyword>